<sequence>MIASGAAAATTGAASRTVSYASAGTVTDGAAVAIPPVTSTLPAATMPTAPIAFIIELFMVDSPQEVIRLPGPARMCTAHRTCYTLTGIGPDLRKKVDSSRQSTQQDSRGARSTAVVMT</sequence>
<name>A0ABP9D392_9ACTN</name>
<dbReference type="EMBL" id="BAABKQ010000002">
    <property type="protein sequence ID" value="GAA4825560.1"/>
    <property type="molecule type" value="Genomic_DNA"/>
</dbReference>
<gene>
    <name evidence="2" type="ORF">GCM10023353_38360</name>
</gene>
<evidence type="ECO:0000256" key="1">
    <source>
        <dbReference type="SAM" id="MobiDB-lite"/>
    </source>
</evidence>
<evidence type="ECO:0000313" key="2">
    <source>
        <dbReference type="EMBL" id="GAA4825560.1"/>
    </source>
</evidence>
<organism evidence="2 3">
    <name type="scientific">Tomitella cavernea</name>
    <dbReference type="NCBI Taxonomy" id="1387982"/>
    <lineage>
        <taxon>Bacteria</taxon>
        <taxon>Bacillati</taxon>
        <taxon>Actinomycetota</taxon>
        <taxon>Actinomycetes</taxon>
        <taxon>Mycobacteriales</taxon>
        <taxon>Tomitella</taxon>
    </lineage>
</organism>
<proteinExistence type="predicted"/>
<comment type="caution">
    <text evidence="2">The sequence shown here is derived from an EMBL/GenBank/DDBJ whole genome shotgun (WGS) entry which is preliminary data.</text>
</comment>
<protein>
    <recommendedName>
        <fullName evidence="4">Secreted protein</fullName>
    </recommendedName>
</protein>
<evidence type="ECO:0008006" key="4">
    <source>
        <dbReference type="Google" id="ProtNLM"/>
    </source>
</evidence>
<reference evidence="3" key="1">
    <citation type="journal article" date="2019" name="Int. J. Syst. Evol. Microbiol.">
        <title>The Global Catalogue of Microorganisms (GCM) 10K type strain sequencing project: providing services to taxonomists for standard genome sequencing and annotation.</title>
        <authorList>
            <consortium name="The Broad Institute Genomics Platform"/>
            <consortium name="The Broad Institute Genome Sequencing Center for Infectious Disease"/>
            <person name="Wu L."/>
            <person name="Ma J."/>
        </authorList>
    </citation>
    <scope>NUCLEOTIDE SEQUENCE [LARGE SCALE GENOMIC DNA]</scope>
    <source>
        <strain evidence="3">JCM 18542</strain>
    </source>
</reference>
<dbReference type="Proteomes" id="UP001500839">
    <property type="component" value="Unassembled WGS sequence"/>
</dbReference>
<evidence type="ECO:0000313" key="3">
    <source>
        <dbReference type="Proteomes" id="UP001500839"/>
    </source>
</evidence>
<keyword evidence="3" id="KW-1185">Reference proteome</keyword>
<feature type="region of interest" description="Disordered" evidence="1">
    <location>
        <begin position="93"/>
        <end position="118"/>
    </location>
</feature>
<accession>A0ABP9D392</accession>